<feature type="domain" description="RNase NYN" evidence="1">
    <location>
        <begin position="9"/>
        <end position="125"/>
    </location>
</feature>
<comment type="caution">
    <text evidence="2">The sequence shown here is derived from an EMBL/GenBank/DDBJ whole genome shotgun (WGS) entry which is preliminary data.</text>
</comment>
<dbReference type="Gene3D" id="3.40.50.11980">
    <property type="match status" value="1"/>
</dbReference>
<evidence type="ECO:0000313" key="2">
    <source>
        <dbReference type="EMBL" id="CCF85958.1"/>
    </source>
</evidence>
<dbReference type="AlphaFoldDB" id="I4EMP5"/>
<proteinExistence type="predicted"/>
<sequence length="146" mass="16440">MSTYGSDEKPIIVDGSNVAYEGVPKGSKPELSNILAVRKALEKRGYDPVIIVDAALHHVVDQPSQIEHLIDKDAILQAPAGTDADYFILETAGRMHAQVVSNDEYRPYRDRFPWIDKRRVPFMIIDGQVELYLPDLKPADQERHDG</sequence>
<dbReference type="EMBL" id="CAGS01000589">
    <property type="protein sequence ID" value="CCF85958.1"/>
    <property type="molecule type" value="Genomic_DNA"/>
</dbReference>
<organism evidence="2 3">
    <name type="scientific">Nitrolancea hollandica Lb</name>
    <dbReference type="NCBI Taxonomy" id="1129897"/>
    <lineage>
        <taxon>Bacteria</taxon>
        <taxon>Pseudomonadati</taxon>
        <taxon>Thermomicrobiota</taxon>
        <taxon>Thermomicrobia</taxon>
        <taxon>Sphaerobacterales</taxon>
        <taxon>Sphaerobacterineae</taxon>
        <taxon>Sphaerobacteraceae</taxon>
        <taxon>Nitrolancea</taxon>
    </lineage>
</organism>
<dbReference type="Proteomes" id="UP000004221">
    <property type="component" value="Unassembled WGS sequence"/>
</dbReference>
<dbReference type="RefSeq" id="WP_008481347.1">
    <property type="nucleotide sequence ID" value="NZ_CAGS01000589.1"/>
</dbReference>
<protein>
    <recommendedName>
        <fullName evidence="1">RNase NYN domain-containing protein</fullName>
    </recommendedName>
</protein>
<keyword evidence="3" id="KW-1185">Reference proteome</keyword>
<gene>
    <name evidence="2" type="ORF">NITHO_6290003</name>
</gene>
<dbReference type="OrthoDB" id="5196680at2"/>
<evidence type="ECO:0000313" key="3">
    <source>
        <dbReference type="Proteomes" id="UP000004221"/>
    </source>
</evidence>
<reference evidence="2 3" key="1">
    <citation type="journal article" date="2012" name="ISME J.">
        <title>Nitrification expanded: discovery, physiology and genomics of a nitrite-oxidizing bacterium from the phylum Chloroflexi.</title>
        <authorList>
            <person name="Sorokin D.Y."/>
            <person name="Lucker S."/>
            <person name="Vejmelkova D."/>
            <person name="Kostrikina N.A."/>
            <person name="Kleerebezem R."/>
            <person name="Rijpstra W.I."/>
            <person name="Damste J.S."/>
            <person name="Le Paslier D."/>
            <person name="Muyzer G."/>
            <person name="Wagner M."/>
            <person name="van Loosdrecht M.C."/>
            <person name="Daims H."/>
        </authorList>
    </citation>
    <scope>NUCLEOTIDE SEQUENCE [LARGE SCALE GENOMIC DNA]</scope>
    <source>
        <strain evidence="3">none</strain>
    </source>
</reference>
<evidence type="ECO:0000259" key="1">
    <source>
        <dbReference type="Pfam" id="PF11977"/>
    </source>
</evidence>
<dbReference type="Pfam" id="PF11977">
    <property type="entry name" value="RNase_Zc3h12a"/>
    <property type="match status" value="1"/>
</dbReference>
<accession>I4EMP5</accession>
<dbReference type="InterPro" id="IPR021869">
    <property type="entry name" value="RNase_Zc3h12_NYN"/>
</dbReference>
<name>I4EMP5_9BACT</name>